<evidence type="ECO:0000256" key="1">
    <source>
        <dbReference type="SAM" id="SignalP"/>
    </source>
</evidence>
<sequence>MKLQYSLLASLVAMSSVASAASIAINFAENTNQQFAGGAAIGPTGIDSSNWNSSIDRDSGTLAAGTMGNLIDDTGATTSASVTWSSSNVWYNADGLGSDEAKLAVGYLDDGSGVTVAVSNITYSTYTAYVLFTSDQNGDYQHGEITVEGTALFGGGDFNAHGRVTDGTGWVEADGTVFGNYAVVTGLTDSTLDITSIRNGAARGPISGVIIVDTTAVPEPTSTALLGLGGLALIMRRRK</sequence>
<dbReference type="EMBL" id="BAABRL010000011">
    <property type="protein sequence ID" value="GAA5496933.1"/>
    <property type="molecule type" value="Genomic_DNA"/>
</dbReference>
<reference evidence="3 4" key="1">
    <citation type="submission" date="2024-02" db="EMBL/GenBank/DDBJ databases">
        <title>Rubritalea halochordaticola NBRC 107102.</title>
        <authorList>
            <person name="Ichikawa N."/>
            <person name="Katano-Makiyama Y."/>
            <person name="Hidaka K."/>
        </authorList>
    </citation>
    <scope>NUCLEOTIDE SEQUENCE [LARGE SCALE GENOMIC DNA]</scope>
    <source>
        <strain evidence="3 4">NBRC 107102</strain>
    </source>
</reference>
<gene>
    <name evidence="3" type="ORF">Rhal01_03121</name>
</gene>
<proteinExistence type="predicted"/>
<feature type="chain" id="PRO_5045707924" description="Ice-binding protein C-terminal domain-containing protein" evidence="1">
    <location>
        <begin position="21"/>
        <end position="239"/>
    </location>
</feature>
<comment type="caution">
    <text evidence="3">The sequence shown here is derived from an EMBL/GenBank/DDBJ whole genome shotgun (WGS) entry which is preliminary data.</text>
</comment>
<evidence type="ECO:0000313" key="3">
    <source>
        <dbReference type="EMBL" id="GAA5496933.1"/>
    </source>
</evidence>
<organism evidence="3 4">
    <name type="scientific">Rubritalea halochordaticola</name>
    <dbReference type="NCBI Taxonomy" id="714537"/>
    <lineage>
        <taxon>Bacteria</taxon>
        <taxon>Pseudomonadati</taxon>
        <taxon>Verrucomicrobiota</taxon>
        <taxon>Verrucomicrobiia</taxon>
        <taxon>Verrucomicrobiales</taxon>
        <taxon>Rubritaleaceae</taxon>
        <taxon>Rubritalea</taxon>
    </lineage>
</organism>
<dbReference type="Pfam" id="PF07589">
    <property type="entry name" value="PEP-CTERM"/>
    <property type="match status" value="1"/>
</dbReference>
<keyword evidence="4" id="KW-1185">Reference proteome</keyword>
<feature type="signal peptide" evidence="1">
    <location>
        <begin position="1"/>
        <end position="20"/>
    </location>
</feature>
<name>A0ABP9V2Z4_9BACT</name>
<protein>
    <recommendedName>
        <fullName evidence="2">Ice-binding protein C-terminal domain-containing protein</fullName>
    </recommendedName>
</protein>
<evidence type="ECO:0000259" key="2">
    <source>
        <dbReference type="Pfam" id="PF07589"/>
    </source>
</evidence>
<evidence type="ECO:0000313" key="4">
    <source>
        <dbReference type="Proteomes" id="UP001424741"/>
    </source>
</evidence>
<dbReference type="Proteomes" id="UP001424741">
    <property type="component" value="Unassembled WGS sequence"/>
</dbReference>
<keyword evidence="1" id="KW-0732">Signal</keyword>
<accession>A0ABP9V2Z4</accession>
<dbReference type="InterPro" id="IPR013424">
    <property type="entry name" value="Ice-binding_C"/>
</dbReference>
<feature type="domain" description="Ice-binding protein C-terminal" evidence="2">
    <location>
        <begin position="216"/>
        <end position="238"/>
    </location>
</feature>
<dbReference type="NCBIfam" id="TIGR02595">
    <property type="entry name" value="PEP_CTERM"/>
    <property type="match status" value="1"/>
</dbReference>
<dbReference type="RefSeq" id="WP_346189523.1">
    <property type="nucleotide sequence ID" value="NZ_BAABRL010000011.1"/>
</dbReference>